<dbReference type="Gene3D" id="3.40.50.1820">
    <property type="entry name" value="alpha/beta hydrolase"/>
    <property type="match status" value="1"/>
</dbReference>
<proteinExistence type="inferred from homology"/>
<keyword evidence="2 3" id="KW-0378">Hydrolase</keyword>
<dbReference type="AlphaFoldDB" id="A0A380C089"/>
<accession>A0A380C089</accession>
<reference evidence="3 4" key="1">
    <citation type="submission" date="2018-06" db="EMBL/GenBank/DDBJ databases">
        <authorList>
            <consortium name="Pathogen Informatics"/>
            <person name="Doyle S."/>
        </authorList>
    </citation>
    <scope>NUCLEOTIDE SEQUENCE [LARGE SCALE GENOMIC DNA]</scope>
    <source>
        <strain evidence="3 4">NCTC10738</strain>
    </source>
</reference>
<dbReference type="InterPro" id="IPR000801">
    <property type="entry name" value="Esterase-like"/>
</dbReference>
<keyword evidence="4" id="KW-1185">Reference proteome</keyword>
<dbReference type="SUPFAM" id="SSF53474">
    <property type="entry name" value="alpha/beta-Hydrolases"/>
    <property type="match status" value="1"/>
</dbReference>
<evidence type="ECO:0000256" key="2">
    <source>
        <dbReference type="ARBA" id="ARBA00022801"/>
    </source>
</evidence>
<evidence type="ECO:0000256" key="1">
    <source>
        <dbReference type="ARBA" id="ARBA00005622"/>
    </source>
</evidence>
<dbReference type="InterPro" id="IPR029058">
    <property type="entry name" value="AB_hydrolase_fold"/>
</dbReference>
<dbReference type="InterPro" id="IPR052558">
    <property type="entry name" value="Siderophore_Hydrolase_D"/>
</dbReference>
<evidence type="ECO:0000313" key="4">
    <source>
        <dbReference type="Proteomes" id="UP000254069"/>
    </source>
</evidence>
<dbReference type="RefSeq" id="WP_071238399.1">
    <property type="nucleotide sequence ID" value="NZ_AP024612.1"/>
</dbReference>
<dbReference type="EMBL" id="UGYO01000002">
    <property type="protein sequence ID" value="SUJ10421.1"/>
    <property type="molecule type" value="Genomic_DNA"/>
</dbReference>
<dbReference type="PANTHER" id="PTHR40841">
    <property type="entry name" value="SIDEROPHORE TRIACETYLFUSARININE C ESTERASE"/>
    <property type="match status" value="1"/>
</dbReference>
<dbReference type="Proteomes" id="UP000254069">
    <property type="component" value="Unassembled WGS sequence"/>
</dbReference>
<gene>
    <name evidence="3" type="primary">besA_1</name>
    <name evidence="3" type="ORF">NCTC10738_04289</name>
</gene>
<comment type="similarity">
    <text evidence="1">Belongs to the esterase D family.</text>
</comment>
<sequence length="377" mass="42269">MRFVFLLCALLSLTVLAEEQRFTLAAGLIDEAVTVQVALPESYRHSDSFHYPLLLVLDGSTQFHHVASSVGFLSTYAIVPEMIVVGISTRDRLKYFTPTEPEDFAARAGKADVYNRFIAEELLPTLSERYRLAPYRMIFGHSLAGLYSSYQVLGPASSFNAAIAISPSLWWDDGALITDYDKYQTRERKAPMRWFLSMASEPGEMAQAFDAMLQKLETKKPSKLQVFNARFARETHDSTPLIGNVEGLKAIFSGWNAVPQVDVMSLQQLLAFYREKTAEYGYTFPLSAHQFNVYGLKAAYEGQTAWGVAILEQGVEKFARSEILWDSLATAYTLNQQLDKAMAASIKALQLARLHGSVFLEEIMAQNRALEQKLSQP</sequence>
<name>A0A380C089_9GAMM</name>
<dbReference type="EC" id="3.1.-.-" evidence="3"/>
<dbReference type="PANTHER" id="PTHR40841:SF2">
    <property type="entry name" value="SIDEROPHORE-DEGRADING ESTERASE (EUROFUNG)"/>
    <property type="match status" value="1"/>
</dbReference>
<dbReference type="GO" id="GO:0016788">
    <property type="term" value="F:hydrolase activity, acting on ester bonds"/>
    <property type="evidence" value="ECO:0007669"/>
    <property type="project" value="TreeGrafter"/>
</dbReference>
<protein>
    <submittedName>
        <fullName evidence="3">Ferri-bacillibactin esterase BesA</fullName>
        <ecNumber evidence="3">3.1.-.-</ecNumber>
    </submittedName>
</protein>
<organism evidence="3 4">
    <name type="scientific">Shewanella algae</name>
    <dbReference type="NCBI Taxonomy" id="38313"/>
    <lineage>
        <taxon>Bacteria</taxon>
        <taxon>Pseudomonadati</taxon>
        <taxon>Pseudomonadota</taxon>
        <taxon>Gammaproteobacteria</taxon>
        <taxon>Alteromonadales</taxon>
        <taxon>Shewanellaceae</taxon>
        <taxon>Shewanella</taxon>
    </lineage>
</organism>
<dbReference type="Pfam" id="PF00756">
    <property type="entry name" value="Esterase"/>
    <property type="match status" value="1"/>
</dbReference>
<evidence type="ECO:0000313" key="3">
    <source>
        <dbReference type="EMBL" id="SUJ10421.1"/>
    </source>
</evidence>